<keyword evidence="2" id="KW-0472">Membrane</keyword>
<keyword evidence="2" id="KW-0812">Transmembrane</keyword>
<evidence type="ECO:0000256" key="2">
    <source>
        <dbReference type="SAM" id="Phobius"/>
    </source>
</evidence>
<name>A0AAJ2V838_DELAC</name>
<gene>
    <name evidence="3" type="ORF">SGN30_18030</name>
</gene>
<dbReference type="Proteomes" id="UP001287445">
    <property type="component" value="Unassembled WGS sequence"/>
</dbReference>
<proteinExistence type="predicted"/>
<feature type="transmembrane region" description="Helical" evidence="2">
    <location>
        <begin position="78"/>
        <end position="99"/>
    </location>
</feature>
<keyword evidence="2" id="KW-1133">Transmembrane helix</keyword>
<feature type="transmembrane region" description="Helical" evidence="2">
    <location>
        <begin position="138"/>
        <end position="157"/>
    </location>
</feature>
<comment type="caution">
    <text evidence="3">The sequence shown here is derived from an EMBL/GenBank/DDBJ whole genome shotgun (WGS) entry which is preliminary data.</text>
</comment>
<feature type="region of interest" description="Disordered" evidence="1">
    <location>
        <begin position="182"/>
        <end position="209"/>
    </location>
</feature>
<dbReference type="RefSeq" id="WP_319074643.1">
    <property type="nucleotide sequence ID" value="NZ_JAWWMZ010000006.1"/>
</dbReference>
<dbReference type="AlphaFoldDB" id="A0AAJ2V838"/>
<evidence type="ECO:0000256" key="1">
    <source>
        <dbReference type="SAM" id="MobiDB-lite"/>
    </source>
</evidence>
<evidence type="ECO:0000313" key="3">
    <source>
        <dbReference type="EMBL" id="MDX4955319.1"/>
    </source>
</evidence>
<dbReference type="EMBL" id="JAWWMZ010000006">
    <property type="protein sequence ID" value="MDX4955319.1"/>
    <property type="molecule type" value="Genomic_DNA"/>
</dbReference>
<protein>
    <recommendedName>
        <fullName evidence="5">Transmembrane protein</fullName>
    </recommendedName>
</protein>
<evidence type="ECO:0000313" key="4">
    <source>
        <dbReference type="Proteomes" id="UP001287445"/>
    </source>
</evidence>
<organism evidence="3 4">
    <name type="scientific">Delftia acidovorans</name>
    <name type="common">Pseudomonas acidovorans</name>
    <name type="synonym">Comamonas acidovorans</name>
    <dbReference type="NCBI Taxonomy" id="80866"/>
    <lineage>
        <taxon>Bacteria</taxon>
        <taxon>Pseudomonadati</taxon>
        <taxon>Pseudomonadota</taxon>
        <taxon>Betaproteobacteria</taxon>
        <taxon>Burkholderiales</taxon>
        <taxon>Comamonadaceae</taxon>
        <taxon>Delftia</taxon>
    </lineage>
</organism>
<sequence length="227" mass="24671">MGEAESATTAAGAEVTEEAVTVAQNVTPEERHTAYYSHLLNMWGLSVFEVEKALMALSAGAIALLIALTIGKPTIFLLSLYSASLVGFVVCLLATFYVLRKHEPIALDAINSFNNDTVDVLSADYHKLSGQISFGQSVALWSFIFSVAAASMLAISLRFSSVDIKIVEEERGVIQDDGFKKEASNTRKYSKREDAKNQRELSEYSEDGSKVANKEIGADQRSCTNAN</sequence>
<reference evidence="3" key="1">
    <citation type="submission" date="2023-11" db="EMBL/GenBank/DDBJ databases">
        <title>Identification and selenium tolerance of Delftia acidovorans R3-25.</title>
        <authorList>
            <person name="Zhang S."/>
            <person name="Liu Y."/>
            <person name="Guo Y."/>
        </authorList>
    </citation>
    <scope>NUCLEOTIDE SEQUENCE</scope>
    <source>
        <strain evidence="3">R3-25</strain>
    </source>
</reference>
<evidence type="ECO:0008006" key="5">
    <source>
        <dbReference type="Google" id="ProtNLM"/>
    </source>
</evidence>
<accession>A0AAJ2V838</accession>
<feature type="transmembrane region" description="Helical" evidence="2">
    <location>
        <begin position="53"/>
        <end position="71"/>
    </location>
</feature>